<organism evidence="6 7">
    <name type="scientific">Bibersteinia trehalosi Y31</name>
    <dbReference type="NCBI Taxonomy" id="1261658"/>
    <lineage>
        <taxon>Bacteria</taxon>
        <taxon>Pseudomonadati</taxon>
        <taxon>Pseudomonadota</taxon>
        <taxon>Gammaproteobacteria</taxon>
        <taxon>Pasteurellales</taxon>
        <taxon>Pasteurellaceae</taxon>
        <taxon>Bibersteinia</taxon>
    </lineage>
</organism>
<accession>A0A179CUX9</accession>
<feature type="transmembrane region" description="Helical" evidence="5">
    <location>
        <begin position="70"/>
        <end position="89"/>
    </location>
</feature>
<dbReference type="EMBL" id="JACI01000002">
    <property type="protein sequence ID" value="OAQ13734.1"/>
    <property type="molecule type" value="Genomic_DNA"/>
</dbReference>
<evidence type="ECO:0000313" key="6">
    <source>
        <dbReference type="EMBL" id="OAQ13734.1"/>
    </source>
</evidence>
<dbReference type="Gene3D" id="1.20.120.1630">
    <property type="match status" value="1"/>
</dbReference>
<feature type="transmembrane region" description="Helical" evidence="5">
    <location>
        <begin position="139"/>
        <end position="159"/>
    </location>
</feature>
<dbReference type="PANTHER" id="PTHR43847:SF1">
    <property type="entry name" value="BLL3993 PROTEIN"/>
    <property type="match status" value="1"/>
</dbReference>
<dbReference type="InterPro" id="IPR007269">
    <property type="entry name" value="ICMT_MeTrfase"/>
</dbReference>
<comment type="subcellular location">
    <subcellularLocation>
        <location evidence="1">Membrane</location>
        <topology evidence="1">Multi-pass membrane protein</topology>
    </subcellularLocation>
</comment>
<evidence type="ECO:0000256" key="3">
    <source>
        <dbReference type="ARBA" id="ARBA00022989"/>
    </source>
</evidence>
<evidence type="ECO:0000256" key="4">
    <source>
        <dbReference type="ARBA" id="ARBA00023136"/>
    </source>
</evidence>
<dbReference type="PATRIC" id="fig|1261658.3.peg.931"/>
<protein>
    <submittedName>
        <fullName evidence="6">Membrane protein</fullName>
    </submittedName>
</protein>
<dbReference type="GO" id="GO:0004671">
    <property type="term" value="F:protein C-terminal S-isoprenylcysteine carboxyl O-methyltransferase activity"/>
    <property type="evidence" value="ECO:0007669"/>
    <property type="project" value="InterPro"/>
</dbReference>
<keyword evidence="3 5" id="KW-1133">Transmembrane helix</keyword>
<reference evidence="6 7" key="1">
    <citation type="submission" date="2014-01" db="EMBL/GenBank/DDBJ databases">
        <authorList>
            <person name="Zuccon D."/>
        </authorList>
    </citation>
    <scope>NUCLEOTIDE SEQUENCE [LARGE SCALE GENOMIC DNA]</scope>
    <source>
        <strain evidence="6 7">Y31</strain>
    </source>
</reference>
<dbReference type="InterPro" id="IPR052527">
    <property type="entry name" value="Metal_cation-efflux_comp"/>
</dbReference>
<dbReference type="AlphaFoldDB" id="A0A179CUX9"/>
<evidence type="ECO:0000256" key="1">
    <source>
        <dbReference type="ARBA" id="ARBA00004141"/>
    </source>
</evidence>
<dbReference type="Proteomes" id="UP000078358">
    <property type="component" value="Unassembled WGS sequence"/>
</dbReference>
<gene>
    <name evidence="6" type="ORF">F480_04700</name>
</gene>
<evidence type="ECO:0000313" key="7">
    <source>
        <dbReference type="Proteomes" id="UP000078358"/>
    </source>
</evidence>
<feature type="transmembrane region" description="Helical" evidence="5">
    <location>
        <begin position="43"/>
        <end position="58"/>
    </location>
</feature>
<dbReference type="PANTHER" id="PTHR43847">
    <property type="entry name" value="BLL3993 PROTEIN"/>
    <property type="match status" value="1"/>
</dbReference>
<keyword evidence="4 5" id="KW-0472">Membrane</keyword>
<dbReference type="Pfam" id="PF04140">
    <property type="entry name" value="ICMT"/>
    <property type="match status" value="1"/>
</dbReference>
<comment type="caution">
    <text evidence="6">The sequence shown here is derived from an EMBL/GenBank/DDBJ whole genome shotgun (WGS) entry which is preliminary data.</text>
</comment>
<evidence type="ECO:0000256" key="5">
    <source>
        <dbReference type="SAM" id="Phobius"/>
    </source>
</evidence>
<sequence length="175" mass="20160">MLVVNILFILFFAVRLFSLKISIQNEKRLIEKQAVQYGKRNSILLSMAHIAFYFSAIYEANSSAYSFDGIAIVGFVILSLAYLALFWVIKALGEIWTVKLYILPEHKINTAFLFQTIRHPNYFLNIIPELIGLGMMCHAWHTLTFIFPAYLVILGVRIYQEETVMKTLFAQARGK</sequence>
<dbReference type="RefSeq" id="WP_015431756.1">
    <property type="nucleotide sequence ID" value="NZ_JACI01000002.1"/>
</dbReference>
<keyword evidence="2 5" id="KW-0812">Transmembrane</keyword>
<evidence type="ECO:0000256" key="2">
    <source>
        <dbReference type="ARBA" id="ARBA00022692"/>
    </source>
</evidence>
<name>A0A179CUX9_BIBTR</name>
<dbReference type="GO" id="GO:0016020">
    <property type="term" value="C:membrane"/>
    <property type="evidence" value="ECO:0007669"/>
    <property type="project" value="UniProtKB-SubCell"/>
</dbReference>
<feature type="transmembrane region" description="Helical" evidence="5">
    <location>
        <begin position="6"/>
        <end position="23"/>
    </location>
</feature>
<proteinExistence type="predicted"/>